<name>A0AAV2AT31_9ARAC</name>
<accession>A0AAV2AT31</accession>
<organism evidence="1 2">
    <name type="scientific">Larinioides sclopetarius</name>
    <dbReference type="NCBI Taxonomy" id="280406"/>
    <lineage>
        <taxon>Eukaryota</taxon>
        <taxon>Metazoa</taxon>
        <taxon>Ecdysozoa</taxon>
        <taxon>Arthropoda</taxon>
        <taxon>Chelicerata</taxon>
        <taxon>Arachnida</taxon>
        <taxon>Araneae</taxon>
        <taxon>Araneomorphae</taxon>
        <taxon>Entelegynae</taxon>
        <taxon>Araneoidea</taxon>
        <taxon>Araneidae</taxon>
        <taxon>Larinioides</taxon>
    </lineage>
</organism>
<gene>
    <name evidence="1" type="ORF">LARSCL_LOCUS14563</name>
</gene>
<dbReference type="Proteomes" id="UP001497382">
    <property type="component" value="Unassembled WGS sequence"/>
</dbReference>
<dbReference type="EMBL" id="CAXIEN010000211">
    <property type="protein sequence ID" value="CAL1286992.1"/>
    <property type="molecule type" value="Genomic_DNA"/>
</dbReference>
<keyword evidence="2" id="KW-1185">Reference proteome</keyword>
<sequence>MYCESVIITKTDFLHDEHSTDEACRKRGLVFKTVVFIFQDVSSEYDVIIKTVSPLRRVVRISTQRRISRRILHYDELWDTKMLEMRTT</sequence>
<proteinExistence type="predicted"/>
<dbReference type="AlphaFoldDB" id="A0AAV2AT31"/>
<evidence type="ECO:0000313" key="2">
    <source>
        <dbReference type="Proteomes" id="UP001497382"/>
    </source>
</evidence>
<comment type="caution">
    <text evidence="1">The sequence shown here is derived from an EMBL/GenBank/DDBJ whole genome shotgun (WGS) entry which is preliminary data.</text>
</comment>
<reference evidence="1 2" key="1">
    <citation type="submission" date="2024-04" db="EMBL/GenBank/DDBJ databases">
        <authorList>
            <person name="Rising A."/>
            <person name="Reimegard J."/>
            <person name="Sonavane S."/>
            <person name="Akerstrom W."/>
            <person name="Nylinder S."/>
            <person name="Hedman E."/>
            <person name="Kallberg Y."/>
        </authorList>
    </citation>
    <scope>NUCLEOTIDE SEQUENCE [LARGE SCALE GENOMIC DNA]</scope>
</reference>
<evidence type="ECO:0000313" key="1">
    <source>
        <dbReference type="EMBL" id="CAL1286992.1"/>
    </source>
</evidence>
<protein>
    <submittedName>
        <fullName evidence="1">Uncharacterized protein</fullName>
    </submittedName>
</protein>